<dbReference type="EMBL" id="FN649739">
    <property type="protein sequence ID" value="CBJ48846.1"/>
    <property type="molecule type" value="Genomic_DNA"/>
</dbReference>
<dbReference type="Gene3D" id="3.30.750.44">
    <property type="match status" value="1"/>
</dbReference>
<keyword evidence="3" id="KW-0378">Hydrolase</keyword>
<protein>
    <submittedName>
        <fullName evidence="7">Carboxyl-terminal protease</fullName>
    </submittedName>
</protein>
<dbReference type="GO" id="GO:0006508">
    <property type="term" value="P:proteolysis"/>
    <property type="evidence" value="ECO:0007669"/>
    <property type="project" value="UniProtKB-KW"/>
</dbReference>
<feature type="signal peptide" evidence="5">
    <location>
        <begin position="1"/>
        <end position="37"/>
    </location>
</feature>
<keyword evidence="5" id="KW-0732">Signal</keyword>
<keyword evidence="4" id="KW-0720">Serine protease</keyword>
<keyword evidence="8" id="KW-1185">Reference proteome</keyword>
<dbReference type="NCBIfam" id="TIGR00225">
    <property type="entry name" value="prc"/>
    <property type="match status" value="1"/>
</dbReference>
<evidence type="ECO:0000313" key="7">
    <source>
        <dbReference type="EMBL" id="CBJ48846.1"/>
    </source>
</evidence>
<dbReference type="PROSITE" id="PS50106">
    <property type="entry name" value="PDZ"/>
    <property type="match status" value="1"/>
</dbReference>
<dbReference type="EMBL" id="FN648696">
    <property type="protein sequence ID" value="CBJ48846.1"/>
    <property type="molecule type" value="Genomic_DNA"/>
</dbReference>
<dbReference type="Gene3D" id="3.90.226.10">
    <property type="entry name" value="2-enoyl-CoA Hydratase, Chain A, domain 1"/>
    <property type="match status" value="1"/>
</dbReference>
<dbReference type="OMA" id="TWSIVDE"/>
<feature type="chain" id="PRO_5003095731" evidence="5">
    <location>
        <begin position="38"/>
        <end position="423"/>
    </location>
</feature>
<evidence type="ECO:0000256" key="3">
    <source>
        <dbReference type="ARBA" id="ARBA00022801"/>
    </source>
</evidence>
<dbReference type="InterPro" id="IPR041489">
    <property type="entry name" value="PDZ_6"/>
</dbReference>
<dbReference type="InParanoid" id="D7G2Y9"/>
<dbReference type="PANTHER" id="PTHR32060">
    <property type="entry name" value="TAIL-SPECIFIC PROTEASE"/>
    <property type="match status" value="1"/>
</dbReference>
<dbReference type="SUPFAM" id="SSF50156">
    <property type="entry name" value="PDZ domain-like"/>
    <property type="match status" value="1"/>
</dbReference>
<evidence type="ECO:0000313" key="8">
    <source>
        <dbReference type="Proteomes" id="UP000002630"/>
    </source>
</evidence>
<dbReference type="STRING" id="2880.D7G2Y9"/>
<evidence type="ECO:0000256" key="4">
    <source>
        <dbReference type="ARBA" id="ARBA00022825"/>
    </source>
</evidence>
<dbReference type="CDD" id="cd07560">
    <property type="entry name" value="Peptidase_S41_CPP"/>
    <property type="match status" value="1"/>
</dbReference>
<dbReference type="Proteomes" id="UP000002630">
    <property type="component" value="Linkage Group LG14"/>
</dbReference>
<dbReference type="SUPFAM" id="SSF52096">
    <property type="entry name" value="ClpP/crotonase"/>
    <property type="match status" value="1"/>
</dbReference>
<dbReference type="CDD" id="cd06782">
    <property type="entry name" value="cpPDZ_CPP-like"/>
    <property type="match status" value="1"/>
</dbReference>
<feature type="domain" description="PDZ" evidence="6">
    <location>
        <begin position="128"/>
        <end position="199"/>
    </location>
</feature>
<dbReference type="InterPro" id="IPR001478">
    <property type="entry name" value="PDZ"/>
</dbReference>
<dbReference type="Pfam" id="PF17820">
    <property type="entry name" value="PDZ_6"/>
    <property type="match status" value="1"/>
</dbReference>
<reference evidence="7 8" key="1">
    <citation type="journal article" date="2010" name="Nature">
        <title>The Ectocarpus genome and the independent evolution of multicellularity in brown algae.</title>
        <authorList>
            <person name="Cock J.M."/>
            <person name="Sterck L."/>
            <person name="Rouze P."/>
            <person name="Scornet D."/>
            <person name="Allen A.E."/>
            <person name="Amoutzias G."/>
            <person name="Anthouard V."/>
            <person name="Artiguenave F."/>
            <person name="Aury J.M."/>
            <person name="Badger J.H."/>
            <person name="Beszteri B."/>
            <person name="Billiau K."/>
            <person name="Bonnet E."/>
            <person name="Bothwell J.H."/>
            <person name="Bowler C."/>
            <person name="Boyen C."/>
            <person name="Brownlee C."/>
            <person name="Carrano C.J."/>
            <person name="Charrier B."/>
            <person name="Cho G.Y."/>
            <person name="Coelho S.M."/>
            <person name="Collen J."/>
            <person name="Corre E."/>
            <person name="Da Silva C."/>
            <person name="Delage L."/>
            <person name="Delaroque N."/>
            <person name="Dittami S.M."/>
            <person name="Doulbeau S."/>
            <person name="Elias M."/>
            <person name="Farnham G."/>
            <person name="Gachon C.M."/>
            <person name="Gschloessl B."/>
            <person name="Heesch S."/>
            <person name="Jabbari K."/>
            <person name="Jubin C."/>
            <person name="Kawai H."/>
            <person name="Kimura K."/>
            <person name="Kloareg B."/>
            <person name="Kupper F.C."/>
            <person name="Lang D."/>
            <person name="Le Bail A."/>
            <person name="Leblanc C."/>
            <person name="Lerouge P."/>
            <person name="Lohr M."/>
            <person name="Lopez P.J."/>
            <person name="Martens C."/>
            <person name="Maumus F."/>
            <person name="Michel G."/>
            <person name="Miranda-Saavedra D."/>
            <person name="Morales J."/>
            <person name="Moreau H."/>
            <person name="Motomura T."/>
            <person name="Nagasato C."/>
            <person name="Napoli C.A."/>
            <person name="Nelson D.R."/>
            <person name="Nyvall-Collen P."/>
            <person name="Peters A.F."/>
            <person name="Pommier C."/>
            <person name="Potin P."/>
            <person name="Poulain J."/>
            <person name="Quesneville H."/>
            <person name="Read B."/>
            <person name="Rensing S.A."/>
            <person name="Ritter A."/>
            <person name="Rousvoal S."/>
            <person name="Samanta M."/>
            <person name="Samson G."/>
            <person name="Schroeder D.C."/>
            <person name="Segurens B."/>
            <person name="Strittmatter M."/>
            <person name="Tonon T."/>
            <person name="Tregear J.W."/>
            <person name="Valentin K."/>
            <person name="von Dassow P."/>
            <person name="Yamagishi T."/>
            <person name="Van de Peer Y."/>
            <person name="Wincker P."/>
        </authorList>
    </citation>
    <scope>NUCLEOTIDE SEQUENCE [LARGE SCALE GENOMIC DNA]</scope>
    <source>
        <strain evidence="8">Ec32 / CCAP1310/4</strain>
    </source>
</reference>
<dbReference type="InterPro" id="IPR036034">
    <property type="entry name" value="PDZ_sf"/>
</dbReference>
<keyword evidence="2 7" id="KW-0645">Protease</keyword>
<evidence type="ECO:0000256" key="1">
    <source>
        <dbReference type="ARBA" id="ARBA00009179"/>
    </source>
</evidence>
<evidence type="ECO:0000259" key="6">
    <source>
        <dbReference type="PROSITE" id="PS50106"/>
    </source>
</evidence>
<dbReference type="InterPro" id="IPR029045">
    <property type="entry name" value="ClpP/crotonase-like_dom_sf"/>
</dbReference>
<dbReference type="GO" id="GO:0004175">
    <property type="term" value="F:endopeptidase activity"/>
    <property type="evidence" value="ECO:0007669"/>
    <property type="project" value="TreeGrafter"/>
</dbReference>
<proteinExistence type="inferred from homology"/>
<evidence type="ECO:0000256" key="5">
    <source>
        <dbReference type="SAM" id="SignalP"/>
    </source>
</evidence>
<accession>D7G2Y9</accession>
<sequence length="423" mass="44125">MARPSPGGNASGARSWMATLLCAAALFSGPDVGQMEAQQGLPSLLRPSLASALSEEQDVVNDVWRVVNAAYVDPTFNGQDWKAIRLKVLKQVQDRRGKEEAYSAVKGMLKGLGDPYTRFLTPQEYDAVTGLARGGVAGVGLELASSPASSGNPLSVIVAGVVGGSPAEKAGVLTGDVLSAVDGEEASGTDLDTVAGMLRGDPGSGVRLDVRRGGKTFAFPLTRAQFKYQGVRSEVRSNGGQKVGIVSIKVFSKDTFEDVRAAVDRTIDEGAQSIVLDLRHNPGGFFPGGIDVARLFLSSDETIVSVVDRNGISDTYGAIATGKFSKIPLVLVVDEKTASASEILSAALKDNGRAKLAGHKTFGKAKVQTLNQIFDGSGVAVTISLYKTPSGIDINGKGIPVDYPSECPYPGDALACVPPNALR</sequence>
<name>D7G2Y9_ECTSI</name>
<dbReference type="Pfam" id="PF03572">
    <property type="entry name" value="Peptidase_S41"/>
    <property type="match status" value="1"/>
</dbReference>
<dbReference type="GO" id="GO:0007165">
    <property type="term" value="P:signal transduction"/>
    <property type="evidence" value="ECO:0007669"/>
    <property type="project" value="TreeGrafter"/>
</dbReference>
<dbReference type="InterPro" id="IPR004447">
    <property type="entry name" value="Peptidase_S41A"/>
</dbReference>
<dbReference type="InterPro" id="IPR005151">
    <property type="entry name" value="Tail-specific_protease"/>
</dbReference>
<dbReference type="GO" id="GO:0008236">
    <property type="term" value="F:serine-type peptidase activity"/>
    <property type="evidence" value="ECO:0007669"/>
    <property type="project" value="UniProtKB-KW"/>
</dbReference>
<evidence type="ECO:0000256" key="2">
    <source>
        <dbReference type="ARBA" id="ARBA00022670"/>
    </source>
</evidence>
<organism evidence="7 8">
    <name type="scientific">Ectocarpus siliculosus</name>
    <name type="common">Brown alga</name>
    <name type="synonym">Conferva siliculosa</name>
    <dbReference type="NCBI Taxonomy" id="2880"/>
    <lineage>
        <taxon>Eukaryota</taxon>
        <taxon>Sar</taxon>
        <taxon>Stramenopiles</taxon>
        <taxon>Ochrophyta</taxon>
        <taxon>PX clade</taxon>
        <taxon>Phaeophyceae</taxon>
        <taxon>Ectocarpales</taxon>
        <taxon>Ectocarpaceae</taxon>
        <taxon>Ectocarpus</taxon>
    </lineage>
</organism>
<dbReference type="OrthoDB" id="43580at2759"/>
<dbReference type="SMART" id="SM00228">
    <property type="entry name" value="PDZ"/>
    <property type="match status" value="1"/>
</dbReference>
<dbReference type="AlphaFoldDB" id="D7G2Y9"/>
<dbReference type="SMART" id="SM00245">
    <property type="entry name" value="TSPc"/>
    <property type="match status" value="1"/>
</dbReference>
<dbReference type="eggNOG" id="ENOG502QSWI">
    <property type="taxonomic scope" value="Eukaryota"/>
</dbReference>
<dbReference type="PANTHER" id="PTHR32060:SF30">
    <property type="entry name" value="CARBOXY-TERMINAL PROCESSING PROTEASE CTPA"/>
    <property type="match status" value="1"/>
</dbReference>
<gene>
    <name evidence="7" type="ORF">Esi_0049_0096</name>
</gene>
<comment type="similarity">
    <text evidence="1">Belongs to the peptidase S41A family.</text>
</comment>
<dbReference type="Gene3D" id="2.30.42.10">
    <property type="match status" value="1"/>
</dbReference>